<dbReference type="EMBL" id="CATOUU010000942">
    <property type="protein sequence ID" value="CAI9961619.1"/>
    <property type="molecule type" value="Genomic_DNA"/>
</dbReference>
<sequence length="251" mass="29163">MARTRSDRRRWLAFIYIPLTQLSFILAWSTFQVHVFAGNILNVGEPASYPVVDGNIHLILSLFGLLLFALTLLIFLLEYIYTSTIRLNAICILKSFTHATINHVNCIYYMQVKSRKVSSFYSRKRQDDCIQQVVNIFLHLYFKLQNIRSFGHNCCQIETCYTEQLLRQPKLVQQQSKLVKQQQCILGKVIALGALLIINLSKFVITIFEAKIRLCYIIMLMLVKFIYMNHVKLVRQRLREGPDGSILSGHK</sequence>
<keyword evidence="1" id="KW-1133">Transmembrane helix</keyword>
<keyword evidence="4" id="KW-1185">Reference proteome</keyword>
<name>A0AA86QL73_9EUKA</name>
<feature type="transmembrane region" description="Helical" evidence="1">
    <location>
        <begin position="210"/>
        <end position="227"/>
    </location>
</feature>
<evidence type="ECO:0000313" key="2">
    <source>
        <dbReference type="EMBL" id="CAI9961619.1"/>
    </source>
</evidence>
<proteinExistence type="predicted"/>
<organism evidence="2">
    <name type="scientific">Hexamita inflata</name>
    <dbReference type="NCBI Taxonomy" id="28002"/>
    <lineage>
        <taxon>Eukaryota</taxon>
        <taxon>Metamonada</taxon>
        <taxon>Diplomonadida</taxon>
        <taxon>Hexamitidae</taxon>
        <taxon>Hexamitinae</taxon>
        <taxon>Hexamita</taxon>
    </lineage>
</organism>
<evidence type="ECO:0000313" key="4">
    <source>
        <dbReference type="Proteomes" id="UP001642409"/>
    </source>
</evidence>
<evidence type="ECO:0000313" key="3">
    <source>
        <dbReference type="EMBL" id="CAL6052950.1"/>
    </source>
</evidence>
<reference evidence="3 4" key="2">
    <citation type="submission" date="2024-07" db="EMBL/GenBank/DDBJ databases">
        <authorList>
            <person name="Akdeniz Z."/>
        </authorList>
    </citation>
    <scope>NUCLEOTIDE SEQUENCE [LARGE SCALE GENOMIC DNA]</scope>
</reference>
<evidence type="ECO:0000256" key="1">
    <source>
        <dbReference type="SAM" id="Phobius"/>
    </source>
</evidence>
<protein>
    <submittedName>
        <fullName evidence="3">Hypothetical_protein</fullName>
    </submittedName>
</protein>
<feature type="transmembrane region" description="Helical" evidence="1">
    <location>
        <begin position="185"/>
        <end position="204"/>
    </location>
</feature>
<accession>A0AA86QL73</accession>
<comment type="caution">
    <text evidence="2">The sequence shown here is derived from an EMBL/GenBank/DDBJ whole genome shotgun (WGS) entry which is preliminary data.</text>
</comment>
<dbReference type="AlphaFoldDB" id="A0AA86QL73"/>
<feature type="transmembrane region" description="Helical" evidence="1">
    <location>
        <begin position="12"/>
        <end position="36"/>
    </location>
</feature>
<feature type="transmembrane region" description="Helical" evidence="1">
    <location>
        <begin position="56"/>
        <end position="77"/>
    </location>
</feature>
<dbReference type="Proteomes" id="UP001642409">
    <property type="component" value="Unassembled WGS sequence"/>
</dbReference>
<dbReference type="EMBL" id="CAXDID020000194">
    <property type="protein sequence ID" value="CAL6052950.1"/>
    <property type="molecule type" value="Genomic_DNA"/>
</dbReference>
<keyword evidence="1" id="KW-0812">Transmembrane</keyword>
<keyword evidence="1" id="KW-0472">Membrane</keyword>
<reference evidence="2" key="1">
    <citation type="submission" date="2023-06" db="EMBL/GenBank/DDBJ databases">
        <authorList>
            <person name="Kurt Z."/>
        </authorList>
    </citation>
    <scope>NUCLEOTIDE SEQUENCE</scope>
</reference>
<gene>
    <name evidence="3" type="ORF">HINF_LOCUS45098</name>
    <name evidence="2" type="ORF">HINF_LOCUS49264</name>
</gene>